<comment type="caution">
    <text evidence="1">The sequence shown here is derived from an EMBL/GenBank/DDBJ whole genome shotgun (WGS) entry which is preliminary data.</text>
</comment>
<gene>
    <name evidence="1" type="ORF">E3O10_07185</name>
</gene>
<evidence type="ECO:0000313" key="2">
    <source>
        <dbReference type="Proteomes" id="UP000297654"/>
    </source>
</evidence>
<evidence type="ECO:0000313" key="1">
    <source>
        <dbReference type="EMBL" id="TFB90089.1"/>
    </source>
</evidence>
<dbReference type="RefSeq" id="WP_092112855.1">
    <property type="nucleotide sequence ID" value="NZ_FOCN01000037.1"/>
</dbReference>
<sequence>MSHLNAGADDAQNESPAESYARVLTHAPVLSGPNGDFVEAGPQAARSIANAIEPFMRGTFLDRAGVINRLVHGTPPVLGGSNSEFARALATEEVHRIVNVCDLLMIVKNAKPA</sequence>
<proteinExistence type="predicted"/>
<dbReference type="STRING" id="1424661.SAMN05216281_13712"/>
<dbReference type="EMBL" id="SOFF01000027">
    <property type="protein sequence ID" value="TFB90089.1"/>
    <property type="molecule type" value="Genomic_DNA"/>
</dbReference>
<protein>
    <submittedName>
        <fullName evidence="1">Uncharacterized protein</fullName>
    </submittedName>
</protein>
<reference evidence="1 2" key="1">
    <citation type="submission" date="2019-03" db="EMBL/GenBank/DDBJ databases">
        <title>Genomics of glacier-inhabiting Cryobacterium strains.</title>
        <authorList>
            <person name="Liu Q."/>
            <person name="Xin Y.-H."/>
        </authorList>
    </citation>
    <scope>NUCLEOTIDE SEQUENCE [LARGE SCALE GENOMIC DNA]</scope>
    <source>
        <strain evidence="1 2">Hh15</strain>
    </source>
</reference>
<organism evidence="1 2">
    <name type="scientific">Cryobacterium luteum</name>
    <dbReference type="NCBI Taxonomy" id="1424661"/>
    <lineage>
        <taxon>Bacteria</taxon>
        <taxon>Bacillati</taxon>
        <taxon>Actinomycetota</taxon>
        <taxon>Actinomycetes</taxon>
        <taxon>Micrococcales</taxon>
        <taxon>Microbacteriaceae</taxon>
        <taxon>Cryobacterium</taxon>
    </lineage>
</organism>
<keyword evidence="2" id="KW-1185">Reference proteome</keyword>
<dbReference type="AlphaFoldDB" id="A0A1H8M4V6"/>
<dbReference type="Proteomes" id="UP000297654">
    <property type="component" value="Unassembled WGS sequence"/>
</dbReference>
<accession>A0A1H8M4V6</accession>
<name>A0A1H8M4V6_9MICO</name>